<dbReference type="AlphaFoldDB" id="A0A0C2D8L4"/>
<protein>
    <submittedName>
        <fullName evidence="1">Uncharacterized protein</fullName>
    </submittedName>
</protein>
<name>A0A0C2D8L4_9BILA</name>
<reference evidence="1 2" key="1">
    <citation type="submission" date="2013-12" db="EMBL/GenBank/DDBJ databases">
        <title>Draft genome of the parsitic nematode Ancylostoma duodenale.</title>
        <authorList>
            <person name="Mitreva M."/>
        </authorList>
    </citation>
    <scope>NUCLEOTIDE SEQUENCE [LARGE SCALE GENOMIC DNA]</scope>
    <source>
        <strain evidence="1 2">Zhejiang</strain>
    </source>
</reference>
<proteinExistence type="predicted"/>
<gene>
    <name evidence="1" type="ORF">ANCDUO_11287</name>
</gene>
<dbReference type="OrthoDB" id="5815916at2759"/>
<dbReference type="Proteomes" id="UP000054047">
    <property type="component" value="Unassembled WGS sequence"/>
</dbReference>
<organism evidence="1 2">
    <name type="scientific">Ancylostoma duodenale</name>
    <dbReference type="NCBI Taxonomy" id="51022"/>
    <lineage>
        <taxon>Eukaryota</taxon>
        <taxon>Metazoa</taxon>
        <taxon>Ecdysozoa</taxon>
        <taxon>Nematoda</taxon>
        <taxon>Chromadorea</taxon>
        <taxon>Rhabditida</taxon>
        <taxon>Rhabditina</taxon>
        <taxon>Rhabditomorpha</taxon>
        <taxon>Strongyloidea</taxon>
        <taxon>Ancylostomatidae</taxon>
        <taxon>Ancylostomatinae</taxon>
        <taxon>Ancylostoma</taxon>
    </lineage>
</organism>
<evidence type="ECO:0000313" key="2">
    <source>
        <dbReference type="Proteomes" id="UP000054047"/>
    </source>
</evidence>
<accession>A0A0C2D8L4</accession>
<dbReference type="EMBL" id="KN733044">
    <property type="protein sequence ID" value="KIH58507.1"/>
    <property type="molecule type" value="Genomic_DNA"/>
</dbReference>
<evidence type="ECO:0000313" key="1">
    <source>
        <dbReference type="EMBL" id="KIH58507.1"/>
    </source>
</evidence>
<keyword evidence="2" id="KW-1185">Reference proteome</keyword>
<sequence length="138" mass="15342">MALSPKYLARENRVDEKPEQLTALGESLGPNTALITDPELQQLSDYESVPRLSLPSERIGFVHPDKVKVRADCHDTGMNVSFHIDGNNEDKVVSVVIVMSNDRVLPHDVTTKDDLFFHVTCNYSTPVVDQIRQGIVVG</sequence>